<evidence type="ECO:0000313" key="7">
    <source>
        <dbReference type="EMBL" id="MPY39608.1"/>
    </source>
</evidence>
<name>A0A5N8VZY6_9ACTN</name>
<keyword evidence="8" id="KW-1185">Reference proteome</keyword>
<evidence type="ECO:0000256" key="5">
    <source>
        <dbReference type="ARBA" id="ARBA00023004"/>
    </source>
</evidence>
<dbReference type="GO" id="GO:0005506">
    <property type="term" value="F:iron ion binding"/>
    <property type="evidence" value="ECO:0007669"/>
    <property type="project" value="InterPro"/>
</dbReference>
<evidence type="ECO:0000256" key="6">
    <source>
        <dbReference type="ARBA" id="ARBA00023033"/>
    </source>
</evidence>
<dbReference type="InterPro" id="IPR036396">
    <property type="entry name" value="Cyt_P450_sf"/>
</dbReference>
<evidence type="ECO:0000256" key="1">
    <source>
        <dbReference type="ARBA" id="ARBA00010617"/>
    </source>
</evidence>
<gene>
    <name evidence="7" type="ORF">FNH04_06660</name>
</gene>
<dbReference type="Gene3D" id="1.10.630.10">
    <property type="entry name" value="Cytochrome P450"/>
    <property type="match status" value="1"/>
</dbReference>
<keyword evidence="3" id="KW-0479">Metal-binding</keyword>
<dbReference type="PRINTS" id="PR00359">
    <property type="entry name" value="BP450"/>
</dbReference>
<dbReference type="GO" id="GO:0020037">
    <property type="term" value="F:heme binding"/>
    <property type="evidence" value="ECO:0007669"/>
    <property type="project" value="InterPro"/>
</dbReference>
<dbReference type="InterPro" id="IPR002397">
    <property type="entry name" value="Cyt_P450_B"/>
</dbReference>
<keyword evidence="5" id="KW-0408">Iron</keyword>
<keyword evidence="2" id="KW-0349">Heme</keyword>
<evidence type="ECO:0000313" key="8">
    <source>
        <dbReference type="Proteomes" id="UP000326979"/>
    </source>
</evidence>
<organism evidence="7 8">
    <name type="scientific">Streptomyces phyllanthi</name>
    <dbReference type="NCBI Taxonomy" id="1803180"/>
    <lineage>
        <taxon>Bacteria</taxon>
        <taxon>Bacillati</taxon>
        <taxon>Actinomycetota</taxon>
        <taxon>Actinomycetes</taxon>
        <taxon>Kitasatosporales</taxon>
        <taxon>Streptomycetaceae</taxon>
        <taxon>Streptomyces</taxon>
    </lineage>
</organism>
<dbReference type="FunFam" id="1.10.630.10:FF:000018">
    <property type="entry name" value="Cytochrome P450 monooxygenase"/>
    <property type="match status" value="1"/>
</dbReference>
<proteinExistence type="inferred from homology"/>
<dbReference type="AlphaFoldDB" id="A0A5N8VZY6"/>
<dbReference type="PANTHER" id="PTHR46696">
    <property type="entry name" value="P450, PUTATIVE (EUROFUNG)-RELATED"/>
    <property type="match status" value="1"/>
</dbReference>
<dbReference type="Pfam" id="PF00067">
    <property type="entry name" value="p450"/>
    <property type="match status" value="1"/>
</dbReference>
<dbReference type="CDD" id="cd11033">
    <property type="entry name" value="CYP142-like"/>
    <property type="match status" value="1"/>
</dbReference>
<protein>
    <submittedName>
        <fullName evidence="7">Cytochrome P450</fullName>
    </submittedName>
</protein>
<dbReference type="Proteomes" id="UP000326979">
    <property type="component" value="Unassembled WGS sequence"/>
</dbReference>
<sequence>MRMRRRRRKTMARSSVVVPNLVDPKSYLDHDMLEVWRVLRAQDPVHWHTETSEGPGFWVVSRYDDIVRVLRDDVNFTSEKGNVLATMLKGGDMGAGSMLAVSDGNYHTSMRKLLLEAFSPRSVAGVERHVRRIAKQLIVEAIEKGECDFARDIASAIPLETICDLLDIPQGDRQEVAKLTKSALASDYENPEAHADMAARSAIVVYFQNLVAERRKAPGTDPISLMATAEVDGRRLKDLDIVLNCYSLIMGGDETSRLAMIGAVRAFIQNPDQWRALKDRESSVDVAGEEVLRWTTPAMHFGRTATADISLRDRTIRAGDLVTLWLVSGNRDEAVFQNPDRFDITRSPNRHLALGYGRHFCLGAYLGRIEIRAMLDGLRAFVGAIRQARPERWIYSNFLTGMSSLPVVLERDPAPAVGWEE</sequence>
<evidence type="ECO:0000256" key="3">
    <source>
        <dbReference type="ARBA" id="ARBA00022723"/>
    </source>
</evidence>
<dbReference type="OrthoDB" id="5241086at2"/>
<comment type="similarity">
    <text evidence="1">Belongs to the cytochrome P450 family.</text>
</comment>
<dbReference type="InterPro" id="IPR001128">
    <property type="entry name" value="Cyt_P450"/>
</dbReference>
<evidence type="ECO:0000256" key="4">
    <source>
        <dbReference type="ARBA" id="ARBA00023002"/>
    </source>
</evidence>
<dbReference type="SUPFAM" id="SSF48264">
    <property type="entry name" value="Cytochrome P450"/>
    <property type="match status" value="1"/>
</dbReference>
<comment type="caution">
    <text evidence="7">The sequence shown here is derived from an EMBL/GenBank/DDBJ whole genome shotgun (WGS) entry which is preliminary data.</text>
</comment>
<dbReference type="GO" id="GO:0008395">
    <property type="term" value="F:steroid hydroxylase activity"/>
    <property type="evidence" value="ECO:0007669"/>
    <property type="project" value="TreeGrafter"/>
</dbReference>
<evidence type="ECO:0000256" key="2">
    <source>
        <dbReference type="ARBA" id="ARBA00022617"/>
    </source>
</evidence>
<dbReference type="GO" id="GO:0006707">
    <property type="term" value="P:cholesterol catabolic process"/>
    <property type="evidence" value="ECO:0007669"/>
    <property type="project" value="TreeGrafter"/>
</dbReference>
<keyword evidence="4" id="KW-0560">Oxidoreductase</keyword>
<dbReference type="PANTHER" id="PTHR46696:SF4">
    <property type="entry name" value="BIOTIN BIOSYNTHESIS CYTOCHROME P450"/>
    <property type="match status" value="1"/>
</dbReference>
<accession>A0A5N8VZY6</accession>
<reference evidence="7 8" key="1">
    <citation type="submission" date="2019-07" db="EMBL/GenBank/DDBJ databases">
        <title>New species of Amycolatopsis and Streptomyces.</title>
        <authorList>
            <person name="Duangmal K."/>
            <person name="Teo W.F.A."/>
            <person name="Lipun K."/>
        </authorList>
    </citation>
    <scope>NUCLEOTIDE SEQUENCE [LARGE SCALE GENOMIC DNA]</scope>
    <source>
        <strain evidence="7 8">TISTR 2346</strain>
    </source>
</reference>
<dbReference type="EMBL" id="VJZE01000026">
    <property type="protein sequence ID" value="MPY39608.1"/>
    <property type="molecule type" value="Genomic_DNA"/>
</dbReference>
<keyword evidence="6" id="KW-0503">Monooxygenase</keyword>
<dbReference type="GO" id="GO:0036199">
    <property type="term" value="F:cholest-4-en-3-one 26-monooxygenase activity"/>
    <property type="evidence" value="ECO:0007669"/>
    <property type="project" value="TreeGrafter"/>
</dbReference>